<sequence>MAGSVTAQNRLDFGRRNMFGVLERTENIRYFALQPKFLESKSTQKKTSAI</sequence>
<name>A0A1E1M3B9_RHYSE</name>
<accession>A0A1E1M3B9</accession>
<protein>
    <submittedName>
        <fullName evidence="1">Uncharacterized protein</fullName>
    </submittedName>
</protein>
<reference evidence="2" key="1">
    <citation type="submission" date="2016-03" db="EMBL/GenBank/DDBJ databases">
        <authorList>
            <person name="Guldener U."/>
        </authorList>
    </citation>
    <scope>NUCLEOTIDE SEQUENCE [LARGE SCALE GENOMIC DNA]</scope>
</reference>
<gene>
    <name evidence="1" type="ORF">RSE6_03651</name>
</gene>
<keyword evidence="2" id="KW-1185">Reference proteome</keyword>
<dbReference type="Proteomes" id="UP000177625">
    <property type="component" value="Unassembled WGS sequence"/>
</dbReference>
<proteinExistence type="predicted"/>
<evidence type="ECO:0000313" key="2">
    <source>
        <dbReference type="Proteomes" id="UP000177625"/>
    </source>
</evidence>
<organism evidence="1 2">
    <name type="scientific">Rhynchosporium secalis</name>
    <name type="common">Barley scald fungus</name>
    <dbReference type="NCBI Taxonomy" id="38038"/>
    <lineage>
        <taxon>Eukaryota</taxon>
        <taxon>Fungi</taxon>
        <taxon>Dikarya</taxon>
        <taxon>Ascomycota</taxon>
        <taxon>Pezizomycotina</taxon>
        <taxon>Leotiomycetes</taxon>
        <taxon>Helotiales</taxon>
        <taxon>Ploettnerulaceae</taxon>
        <taxon>Rhynchosporium</taxon>
    </lineage>
</organism>
<evidence type="ECO:0000313" key="1">
    <source>
        <dbReference type="EMBL" id="CZT43589.1"/>
    </source>
</evidence>
<dbReference type="AlphaFoldDB" id="A0A1E1M3B9"/>
<dbReference type="EMBL" id="FJVC01000139">
    <property type="protein sequence ID" value="CZT43589.1"/>
    <property type="molecule type" value="Genomic_DNA"/>
</dbReference>